<comment type="caution">
    <text evidence="3">The sequence shown here is derived from an EMBL/GenBank/DDBJ whole genome shotgun (WGS) entry which is preliminary data.</text>
</comment>
<gene>
    <name evidence="3" type="ORF">BLNAU_9030</name>
</gene>
<feature type="coiled-coil region" evidence="1">
    <location>
        <begin position="87"/>
        <end position="226"/>
    </location>
</feature>
<keyword evidence="1" id="KW-0175">Coiled coil</keyword>
<dbReference type="Proteomes" id="UP001281761">
    <property type="component" value="Unassembled WGS sequence"/>
</dbReference>
<organism evidence="3 4">
    <name type="scientific">Blattamonas nauphoetae</name>
    <dbReference type="NCBI Taxonomy" id="2049346"/>
    <lineage>
        <taxon>Eukaryota</taxon>
        <taxon>Metamonada</taxon>
        <taxon>Preaxostyla</taxon>
        <taxon>Oxymonadida</taxon>
        <taxon>Blattamonas</taxon>
    </lineage>
</organism>
<sequence length="545" mass="62993">MPPQERVSQAASIDRGSISLLHKLTDTAKRTSVEIEQYERDRARFQNEIERFSIHPIFPSIESHFRSIQGPPAVNTAALLTAIKAVLEQFTDKVSSLNELREDYERVVLADRKKDGIITQLKTDIQNIKTQQEILEQNMDITSSTPQKDIHEELRFVSAKLTETEEELNRCRSQLEILRNENSKMQIVHDELDNNKIELEQLRQTLKEKDNEIEAQRKDILDKKEQLDRLSPLIQQNDTLSRDSPHNIRSQMNEPSAITVHRNEATPPPSQDLSETTKIPKQTQSPSTPVLSDDLHRQLHEASITHQSDLDQIKSLQNEILELNRHQQHMINDCKEQKRIISRLTTENEILSQTLSTLQAELSTKSQSLSSLSSSLNGQLSEKEELSKELERVRKELDLLRAKPNDLASLDSADDSELDRLREENIALQSRIDRQTKETAYLKEKVLEKDSKLRRMEERKKKGKSEKELAQMVAEASREKDASRAENMQLTEQLATLHRRIESLTNELRKVSLLNSELSQVNTRLRSKHTTLHREMEFQTMRSRG</sequence>
<feature type="coiled-coil region" evidence="1">
    <location>
        <begin position="21"/>
        <end position="55"/>
    </location>
</feature>
<feature type="region of interest" description="Disordered" evidence="2">
    <location>
        <begin position="229"/>
        <end position="291"/>
    </location>
</feature>
<evidence type="ECO:0000256" key="1">
    <source>
        <dbReference type="SAM" id="Coils"/>
    </source>
</evidence>
<accession>A0ABQ9XX43</accession>
<evidence type="ECO:0000256" key="2">
    <source>
        <dbReference type="SAM" id="MobiDB-lite"/>
    </source>
</evidence>
<protein>
    <submittedName>
        <fullName evidence="3">Uncharacterized protein</fullName>
    </submittedName>
</protein>
<keyword evidence="4" id="KW-1185">Reference proteome</keyword>
<feature type="compositionally biased region" description="Polar residues" evidence="2">
    <location>
        <begin position="247"/>
        <end position="256"/>
    </location>
</feature>
<proteinExistence type="predicted"/>
<name>A0ABQ9XX43_9EUKA</name>
<dbReference type="EMBL" id="JARBJD010000060">
    <property type="protein sequence ID" value="KAK2956054.1"/>
    <property type="molecule type" value="Genomic_DNA"/>
</dbReference>
<feature type="compositionally biased region" description="Polar residues" evidence="2">
    <location>
        <begin position="271"/>
        <end position="290"/>
    </location>
</feature>
<reference evidence="3 4" key="1">
    <citation type="journal article" date="2022" name="bioRxiv">
        <title>Genomics of Preaxostyla Flagellates Illuminates Evolutionary Transitions and the Path Towards Mitochondrial Loss.</title>
        <authorList>
            <person name="Novak L.V.F."/>
            <person name="Treitli S.C."/>
            <person name="Pyrih J."/>
            <person name="Halakuc P."/>
            <person name="Pipaliya S.V."/>
            <person name="Vacek V."/>
            <person name="Brzon O."/>
            <person name="Soukal P."/>
            <person name="Eme L."/>
            <person name="Dacks J.B."/>
            <person name="Karnkowska A."/>
            <person name="Elias M."/>
            <person name="Hampl V."/>
        </authorList>
    </citation>
    <scope>NUCLEOTIDE SEQUENCE [LARGE SCALE GENOMIC DNA]</scope>
    <source>
        <strain evidence="3">NAU3</strain>
        <tissue evidence="3">Gut</tissue>
    </source>
</reference>
<feature type="coiled-coil region" evidence="1">
    <location>
        <begin position="466"/>
        <end position="514"/>
    </location>
</feature>
<evidence type="ECO:0000313" key="4">
    <source>
        <dbReference type="Proteomes" id="UP001281761"/>
    </source>
</evidence>
<evidence type="ECO:0000313" key="3">
    <source>
        <dbReference type="EMBL" id="KAK2956054.1"/>
    </source>
</evidence>
<feature type="coiled-coil region" evidence="1">
    <location>
        <begin position="313"/>
        <end position="438"/>
    </location>
</feature>